<name>A0A9N9CRC8_9GLOM</name>
<evidence type="ECO:0000313" key="1">
    <source>
        <dbReference type="EMBL" id="CAG8609162.1"/>
    </source>
</evidence>
<dbReference type="Proteomes" id="UP000789831">
    <property type="component" value="Unassembled WGS sequence"/>
</dbReference>
<evidence type="ECO:0000313" key="2">
    <source>
        <dbReference type="Proteomes" id="UP000789831"/>
    </source>
</evidence>
<organism evidence="1 2">
    <name type="scientific">Ambispora gerdemannii</name>
    <dbReference type="NCBI Taxonomy" id="144530"/>
    <lineage>
        <taxon>Eukaryota</taxon>
        <taxon>Fungi</taxon>
        <taxon>Fungi incertae sedis</taxon>
        <taxon>Mucoromycota</taxon>
        <taxon>Glomeromycotina</taxon>
        <taxon>Glomeromycetes</taxon>
        <taxon>Archaeosporales</taxon>
        <taxon>Ambisporaceae</taxon>
        <taxon>Ambispora</taxon>
    </lineage>
</organism>
<protein>
    <submittedName>
        <fullName evidence="1">4574_t:CDS:1</fullName>
    </submittedName>
</protein>
<accession>A0A9N9CRC8</accession>
<comment type="caution">
    <text evidence="1">The sequence shown here is derived from an EMBL/GenBank/DDBJ whole genome shotgun (WGS) entry which is preliminary data.</text>
</comment>
<reference evidence="1" key="1">
    <citation type="submission" date="2021-06" db="EMBL/GenBank/DDBJ databases">
        <authorList>
            <person name="Kallberg Y."/>
            <person name="Tangrot J."/>
            <person name="Rosling A."/>
        </authorList>
    </citation>
    <scope>NUCLEOTIDE SEQUENCE</scope>
    <source>
        <strain evidence="1">MT106</strain>
    </source>
</reference>
<dbReference type="OrthoDB" id="2434387at2759"/>
<proteinExistence type="predicted"/>
<gene>
    <name evidence="1" type="ORF">AGERDE_LOCUS9503</name>
</gene>
<sequence length="295" mass="33568">MLEGISNDSKASQEVRARATKLLQKKKVDGKTRAVLVDTTSHYINTSPSSSSASVSNRKRNAIETIDTSSGKRQCVVPDIEHLFPGVDVPLRVDKSTNILEVLKLAIRTFDQATITLASVRAYKESNHLRVDSETNAKVPRESVYDAEMYRVLLNWLKIIHKFEITGQWHLGQVCEDGDYHHLYCDLTIKKSDSPNPVAVLELLATASPPKLDSHFEQVFKYAQQLNPLEVWVVHFSREDGVVENPYWPCKQLQERGLNVVHLWHDKEFKNVRMSARSRDASGNFYDIIDEQILP</sequence>
<dbReference type="EMBL" id="CAJVPL010002397">
    <property type="protein sequence ID" value="CAG8609162.1"/>
    <property type="molecule type" value="Genomic_DNA"/>
</dbReference>
<dbReference type="AlphaFoldDB" id="A0A9N9CRC8"/>
<keyword evidence="2" id="KW-1185">Reference proteome</keyword>